<protein>
    <submittedName>
        <fullName evidence="2">Uncharacterized protein</fullName>
    </submittedName>
</protein>
<organism evidence="2 3">
    <name type="scientific">Paramecium tetraurelia</name>
    <dbReference type="NCBI Taxonomy" id="5888"/>
    <lineage>
        <taxon>Eukaryota</taxon>
        <taxon>Sar</taxon>
        <taxon>Alveolata</taxon>
        <taxon>Ciliophora</taxon>
        <taxon>Intramacronucleata</taxon>
        <taxon>Oligohymenophorea</taxon>
        <taxon>Peniculida</taxon>
        <taxon>Parameciidae</taxon>
        <taxon>Paramecium</taxon>
    </lineage>
</organism>
<keyword evidence="1" id="KW-0175">Coiled coil</keyword>
<dbReference type="RefSeq" id="XP_001459179.1">
    <property type="nucleotide sequence ID" value="XM_001459142.1"/>
</dbReference>
<feature type="coiled-coil region" evidence="1">
    <location>
        <begin position="63"/>
        <end position="90"/>
    </location>
</feature>
<dbReference type="OMA" id="KWLDINM"/>
<sequence length="220" mass="26994">MKKSPHLKLQIIKMRPIVCNTELAFVIPTDKERKVSMKRKMKTSDEQIKHARLRYQELFYQQEANLEYLYDQLTERMEKYNLQKQKQLASKAKYACDYNFRWKQRLQEQKWLDINMKMHFQDFQKRHTRSKSLALPKIEIIKKTEPCPTIKKREEQSFDKQRKIIYCSYQRDLKQMKRSFEIAQKLDQDDHRIMKQKTLDIKPKQKVPQKHDDNTFLTYV</sequence>
<dbReference type="AlphaFoldDB" id="A0E915"/>
<evidence type="ECO:0000313" key="2">
    <source>
        <dbReference type="EMBL" id="CAK91782.1"/>
    </source>
</evidence>
<accession>A0E915</accession>
<keyword evidence="3" id="KW-1185">Reference proteome</keyword>
<gene>
    <name evidence="2" type="ORF">GSPATT00024513001</name>
</gene>
<dbReference type="KEGG" id="ptm:GSPATT00024513001"/>
<evidence type="ECO:0000313" key="3">
    <source>
        <dbReference type="Proteomes" id="UP000000600"/>
    </source>
</evidence>
<proteinExistence type="predicted"/>
<dbReference type="InParanoid" id="A0E915"/>
<name>A0E915_PARTE</name>
<dbReference type="Proteomes" id="UP000000600">
    <property type="component" value="Unassembled WGS sequence"/>
</dbReference>
<dbReference type="HOGENOM" id="CLU_1258267_0_0_1"/>
<reference evidence="2 3" key="1">
    <citation type="journal article" date="2006" name="Nature">
        <title>Global trends of whole-genome duplications revealed by the ciliate Paramecium tetraurelia.</title>
        <authorList>
            <consortium name="Genoscope"/>
            <person name="Aury J.-M."/>
            <person name="Jaillon O."/>
            <person name="Duret L."/>
            <person name="Noel B."/>
            <person name="Jubin C."/>
            <person name="Porcel B.M."/>
            <person name="Segurens B."/>
            <person name="Daubin V."/>
            <person name="Anthouard V."/>
            <person name="Aiach N."/>
            <person name="Arnaiz O."/>
            <person name="Billaut A."/>
            <person name="Beisson J."/>
            <person name="Blanc I."/>
            <person name="Bouhouche K."/>
            <person name="Camara F."/>
            <person name="Duharcourt S."/>
            <person name="Guigo R."/>
            <person name="Gogendeau D."/>
            <person name="Katinka M."/>
            <person name="Keller A.-M."/>
            <person name="Kissmehl R."/>
            <person name="Klotz C."/>
            <person name="Koll F."/>
            <person name="Le Moue A."/>
            <person name="Lepere C."/>
            <person name="Malinsky S."/>
            <person name="Nowacki M."/>
            <person name="Nowak J.K."/>
            <person name="Plattner H."/>
            <person name="Poulain J."/>
            <person name="Ruiz F."/>
            <person name="Serrano V."/>
            <person name="Zagulski M."/>
            <person name="Dessen P."/>
            <person name="Betermier M."/>
            <person name="Weissenbach J."/>
            <person name="Scarpelli C."/>
            <person name="Schachter V."/>
            <person name="Sperling L."/>
            <person name="Meyer E."/>
            <person name="Cohen J."/>
            <person name="Wincker P."/>
        </authorList>
    </citation>
    <scope>NUCLEOTIDE SEQUENCE [LARGE SCALE GENOMIC DNA]</scope>
    <source>
        <strain evidence="2 3">Stock d4-2</strain>
    </source>
</reference>
<dbReference type="EMBL" id="CT868664">
    <property type="protein sequence ID" value="CAK91782.1"/>
    <property type="molecule type" value="Genomic_DNA"/>
</dbReference>
<dbReference type="GeneID" id="5044964"/>
<evidence type="ECO:0000256" key="1">
    <source>
        <dbReference type="SAM" id="Coils"/>
    </source>
</evidence>
<dbReference type="OrthoDB" id="10327578at2759"/>